<protein>
    <submittedName>
        <fullName evidence="1">YD repeat (Two copies)</fullName>
    </submittedName>
</protein>
<proteinExistence type="predicted"/>
<sequence>MILDPRNWTKREERPIAVVDDAGNVWAYSYSDFTYSCPKFWRPLVPENLEEKHGPCTPLVLEPSDWAPRTPPPTLSNTVRLETDGLVVTIDNGEVVVKRNQ</sequence>
<organism evidence="1 2">
    <name type="scientific">Propionimicrobium lymphophilum ACS-093-V-SCH5</name>
    <dbReference type="NCBI Taxonomy" id="883161"/>
    <lineage>
        <taxon>Bacteria</taxon>
        <taxon>Bacillati</taxon>
        <taxon>Actinomycetota</taxon>
        <taxon>Actinomycetes</taxon>
        <taxon>Propionibacteriales</taxon>
        <taxon>Propionibacteriaceae</taxon>
        <taxon>Propionimicrobium</taxon>
    </lineage>
</organism>
<reference evidence="1 2" key="1">
    <citation type="submission" date="2013-04" db="EMBL/GenBank/DDBJ databases">
        <title>The Genome Sequence of Propionimicrobium lymphophilum ACS-093-V-SCH5.</title>
        <authorList>
            <consortium name="The Broad Institute Genomics Platform"/>
            <person name="Earl A."/>
            <person name="Ward D."/>
            <person name="Feldgarden M."/>
            <person name="Gevers D."/>
            <person name="Saerens B."/>
            <person name="Vaneechoutte M."/>
            <person name="Walker B."/>
            <person name="Young S."/>
            <person name="Zeng Q."/>
            <person name="Gargeya S."/>
            <person name="Fitzgerald M."/>
            <person name="Haas B."/>
            <person name="Abouelleil A."/>
            <person name="Allen A.W."/>
            <person name="Alvarado L."/>
            <person name="Arachchi H.M."/>
            <person name="Berlin A.M."/>
            <person name="Chapman S.B."/>
            <person name="Gainer-Dewar J."/>
            <person name="Goldberg J."/>
            <person name="Griggs A."/>
            <person name="Gujja S."/>
            <person name="Hansen M."/>
            <person name="Howarth C."/>
            <person name="Imamovic A."/>
            <person name="Ireland A."/>
            <person name="Larimer J."/>
            <person name="McCowan C."/>
            <person name="Murphy C."/>
            <person name="Pearson M."/>
            <person name="Poon T.W."/>
            <person name="Priest M."/>
            <person name="Roberts A."/>
            <person name="Saif S."/>
            <person name="Shea T."/>
            <person name="Sisk P."/>
            <person name="Sykes S."/>
            <person name="Wortman J."/>
            <person name="Nusbaum C."/>
            <person name="Birren B."/>
        </authorList>
    </citation>
    <scope>NUCLEOTIDE SEQUENCE [LARGE SCALE GENOMIC DNA]</scope>
    <source>
        <strain evidence="1 2">ACS-093-V-SCH5</strain>
    </source>
</reference>
<dbReference type="EMBL" id="AGZR01000006">
    <property type="protein sequence ID" value="EPD32904.1"/>
    <property type="molecule type" value="Genomic_DNA"/>
</dbReference>
<dbReference type="AlphaFoldDB" id="S2WYT4"/>
<keyword evidence="2" id="KW-1185">Reference proteome</keyword>
<dbReference type="Proteomes" id="UP000014417">
    <property type="component" value="Unassembled WGS sequence"/>
</dbReference>
<evidence type="ECO:0000313" key="2">
    <source>
        <dbReference type="Proteomes" id="UP000014417"/>
    </source>
</evidence>
<gene>
    <name evidence="1" type="ORF">HMPREF9306_01212</name>
</gene>
<accession>S2WYT4</accession>
<name>S2WYT4_9ACTN</name>
<dbReference type="HOGENOM" id="CLU_2289071_0_0_11"/>
<comment type="caution">
    <text evidence="1">The sequence shown here is derived from an EMBL/GenBank/DDBJ whole genome shotgun (WGS) entry which is preliminary data.</text>
</comment>
<evidence type="ECO:0000313" key="1">
    <source>
        <dbReference type="EMBL" id="EPD32904.1"/>
    </source>
</evidence>